<keyword evidence="2" id="KW-1185">Reference proteome</keyword>
<dbReference type="RefSeq" id="WP_150924762.1">
    <property type="nucleotide sequence ID" value="NZ_CP044232.1"/>
</dbReference>
<protein>
    <submittedName>
        <fullName evidence="1">Uncharacterized protein</fullName>
    </submittedName>
</protein>
<dbReference type="Proteomes" id="UP000325516">
    <property type="component" value="Chromosome"/>
</dbReference>
<dbReference type="AlphaFoldDB" id="A0A5J6L442"/>
<reference evidence="2" key="1">
    <citation type="submission" date="2019-09" db="EMBL/GenBank/DDBJ databases">
        <title>Mumia zhuanghuii sp. nov. isolated from the intestinal contents of plateau pika (Ochotona curzoniae) in the Qinghai-Tibet plateau of China.</title>
        <authorList>
            <person name="Tian Z."/>
        </authorList>
    </citation>
    <scope>NUCLEOTIDE SEQUENCE [LARGE SCALE GENOMIC DNA]</scope>
    <source>
        <strain evidence="2">L-031</strain>
    </source>
</reference>
<proteinExistence type="predicted"/>
<evidence type="ECO:0000313" key="1">
    <source>
        <dbReference type="EMBL" id="QEW03294.1"/>
    </source>
</evidence>
<dbReference type="EMBL" id="CP044232">
    <property type="protein sequence ID" value="QEW03294.1"/>
    <property type="molecule type" value="Genomic_DNA"/>
</dbReference>
<sequence>MHIHITTDGVTVTDLEELRALDAVIEPGVDADSILRSTHAGHVVDDDHIAVTLAFLRASALGANLPAGWEAGFEKTVAYAESKGWVLQDPPALRVHVVQNETLPPSA</sequence>
<dbReference type="KEGG" id="mlz:F6J85_09385"/>
<gene>
    <name evidence="1" type="ORF">F6J85_09385</name>
</gene>
<accession>A0A5J6L442</accession>
<organism evidence="1 2">
    <name type="scientific">Microbacterium lushaniae</name>
    <dbReference type="NCBI Taxonomy" id="2614639"/>
    <lineage>
        <taxon>Bacteria</taxon>
        <taxon>Bacillati</taxon>
        <taxon>Actinomycetota</taxon>
        <taxon>Actinomycetes</taxon>
        <taxon>Micrococcales</taxon>
        <taxon>Microbacteriaceae</taxon>
        <taxon>Microbacterium</taxon>
    </lineage>
</organism>
<evidence type="ECO:0000313" key="2">
    <source>
        <dbReference type="Proteomes" id="UP000325516"/>
    </source>
</evidence>
<name>A0A5J6L442_9MICO</name>